<dbReference type="Proteomes" id="UP000284706">
    <property type="component" value="Unassembled WGS sequence"/>
</dbReference>
<reference evidence="2 3" key="1">
    <citation type="journal article" date="2018" name="Evol. Lett.">
        <title>Horizontal gene cluster transfer increased hallucinogenic mushroom diversity.</title>
        <authorList>
            <person name="Reynolds H.T."/>
            <person name="Vijayakumar V."/>
            <person name="Gluck-Thaler E."/>
            <person name="Korotkin H.B."/>
            <person name="Matheny P.B."/>
            <person name="Slot J.C."/>
        </authorList>
    </citation>
    <scope>NUCLEOTIDE SEQUENCE [LARGE SCALE GENOMIC DNA]</scope>
    <source>
        <strain evidence="2 3">SRW20</strain>
    </source>
</reference>
<evidence type="ECO:0000256" key="1">
    <source>
        <dbReference type="SAM" id="MobiDB-lite"/>
    </source>
</evidence>
<gene>
    <name evidence="2" type="ORF">CVT26_008660</name>
</gene>
<feature type="region of interest" description="Disordered" evidence="1">
    <location>
        <begin position="78"/>
        <end position="99"/>
    </location>
</feature>
<evidence type="ECO:0000313" key="2">
    <source>
        <dbReference type="EMBL" id="PPQ95630.1"/>
    </source>
</evidence>
<dbReference type="InParanoid" id="A0A409XXY7"/>
<dbReference type="AlphaFoldDB" id="A0A409XXY7"/>
<keyword evidence="3" id="KW-1185">Reference proteome</keyword>
<comment type="caution">
    <text evidence="2">The sequence shown here is derived from an EMBL/GenBank/DDBJ whole genome shotgun (WGS) entry which is preliminary data.</text>
</comment>
<organism evidence="2 3">
    <name type="scientific">Gymnopilus dilepis</name>
    <dbReference type="NCBI Taxonomy" id="231916"/>
    <lineage>
        <taxon>Eukaryota</taxon>
        <taxon>Fungi</taxon>
        <taxon>Dikarya</taxon>
        <taxon>Basidiomycota</taxon>
        <taxon>Agaricomycotina</taxon>
        <taxon>Agaricomycetes</taxon>
        <taxon>Agaricomycetidae</taxon>
        <taxon>Agaricales</taxon>
        <taxon>Agaricineae</taxon>
        <taxon>Hymenogastraceae</taxon>
        <taxon>Gymnopilus</taxon>
    </lineage>
</organism>
<accession>A0A409XXY7</accession>
<sequence length="124" mass="14176">MFRMTSFGTYEISVLSILVHWIATNFNGRLRAKVLREKLAPEDLGCFAKGRADAQAEHLEGWKWSQHDATNLVSKIPRRQHRECHTGKKSTTSVSESPWSEERTTYVDISFTTERKRQGAPVPS</sequence>
<dbReference type="EMBL" id="NHYE01001421">
    <property type="protein sequence ID" value="PPQ95630.1"/>
    <property type="molecule type" value="Genomic_DNA"/>
</dbReference>
<feature type="compositionally biased region" description="Polar residues" evidence="1">
    <location>
        <begin position="89"/>
        <end position="98"/>
    </location>
</feature>
<evidence type="ECO:0000313" key="3">
    <source>
        <dbReference type="Proteomes" id="UP000284706"/>
    </source>
</evidence>
<protein>
    <submittedName>
        <fullName evidence="2">Uncharacterized protein</fullName>
    </submittedName>
</protein>
<proteinExistence type="predicted"/>
<name>A0A409XXY7_9AGAR</name>